<evidence type="ECO:0000313" key="2">
    <source>
        <dbReference type="Proteomes" id="UP001634393"/>
    </source>
</evidence>
<organism evidence="1 2">
    <name type="scientific">Penstemon smallii</name>
    <dbReference type="NCBI Taxonomy" id="265156"/>
    <lineage>
        <taxon>Eukaryota</taxon>
        <taxon>Viridiplantae</taxon>
        <taxon>Streptophyta</taxon>
        <taxon>Embryophyta</taxon>
        <taxon>Tracheophyta</taxon>
        <taxon>Spermatophyta</taxon>
        <taxon>Magnoliopsida</taxon>
        <taxon>eudicotyledons</taxon>
        <taxon>Gunneridae</taxon>
        <taxon>Pentapetalae</taxon>
        <taxon>asterids</taxon>
        <taxon>lamiids</taxon>
        <taxon>Lamiales</taxon>
        <taxon>Plantaginaceae</taxon>
        <taxon>Cheloneae</taxon>
        <taxon>Penstemon</taxon>
    </lineage>
</organism>
<sequence length="43" mass="4868">MVSISEKLVVLIRPESDPLTALVPIKHIEVQNEKHKVTFTLTI</sequence>
<dbReference type="Proteomes" id="UP001634393">
    <property type="component" value="Unassembled WGS sequence"/>
</dbReference>
<dbReference type="EMBL" id="JBJXBP010000004">
    <property type="protein sequence ID" value="KAL3833554.1"/>
    <property type="molecule type" value="Genomic_DNA"/>
</dbReference>
<evidence type="ECO:0000313" key="1">
    <source>
        <dbReference type="EMBL" id="KAL3833554.1"/>
    </source>
</evidence>
<comment type="caution">
    <text evidence="1">The sequence shown here is derived from an EMBL/GenBank/DDBJ whole genome shotgun (WGS) entry which is preliminary data.</text>
</comment>
<reference evidence="1 2" key="1">
    <citation type="submission" date="2024-12" db="EMBL/GenBank/DDBJ databases">
        <title>The unique morphological basis and parallel evolutionary history of personate flowers in Penstemon.</title>
        <authorList>
            <person name="Depatie T.H."/>
            <person name="Wessinger C.A."/>
        </authorList>
    </citation>
    <scope>NUCLEOTIDE SEQUENCE [LARGE SCALE GENOMIC DNA]</scope>
    <source>
        <strain evidence="1">WTNN_2</strain>
        <tissue evidence="1">Leaf</tissue>
    </source>
</reference>
<keyword evidence="2" id="KW-1185">Reference proteome</keyword>
<proteinExistence type="predicted"/>
<protein>
    <submittedName>
        <fullName evidence="1">Uncharacterized protein</fullName>
    </submittedName>
</protein>
<dbReference type="AlphaFoldDB" id="A0ABD3T9F0"/>
<accession>A0ABD3T9F0</accession>
<gene>
    <name evidence="1" type="ORF">ACJIZ3_008290</name>
</gene>
<name>A0ABD3T9F0_9LAMI</name>